<accession>A0A6S7FUG5</accession>
<keyword evidence="2" id="KW-1185">Reference proteome</keyword>
<evidence type="ECO:0000313" key="2">
    <source>
        <dbReference type="Proteomes" id="UP001152795"/>
    </source>
</evidence>
<gene>
    <name evidence="1" type="ORF">PACLA_8A006253</name>
</gene>
<dbReference type="Proteomes" id="UP001152795">
    <property type="component" value="Unassembled WGS sequence"/>
</dbReference>
<evidence type="ECO:0000313" key="1">
    <source>
        <dbReference type="EMBL" id="CAB3981587.1"/>
    </source>
</evidence>
<reference evidence="1" key="1">
    <citation type="submission" date="2020-04" db="EMBL/GenBank/DDBJ databases">
        <authorList>
            <person name="Alioto T."/>
            <person name="Alioto T."/>
            <person name="Gomez Garrido J."/>
        </authorList>
    </citation>
    <scope>NUCLEOTIDE SEQUENCE</scope>
    <source>
        <strain evidence="1">A484AB</strain>
    </source>
</reference>
<proteinExistence type="predicted"/>
<sequence length="114" mass="13330">ESSRKTLNQAEELAEQTKDLRWAFELSKKAQCLAEELHFEEAVLYANRRLARLTEMLIRNALQSCSKRRLEKDLEDLLDFPQERKNITKQLGENLLRRNTCCVDGSCEICEDVK</sequence>
<feature type="non-terminal residue" evidence="1">
    <location>
        <position position="114"/>
    </location>
</feature>
<dbReference type="AlphaFoldDB" id="A0A6S7FUG5"/>
<name>A0A6S7FUG5_PARCT</name>
<protein>
    <submittedName>
        <fullName evidence="1">Uncharacterized protein</fullName>
    </submittedName>
</protein>
<dbReference type="EMBL" id="CACRXK020000406">
    <property type="protein sequence ID" value="CAB3981587.1"/>
    <property type="molecule type" value="Genomic_DNA"/>
</dbReference>
<comment type="caution">
    <text evidence="1">The sequence shown here is derived from an EMBL/GenBank/DDBJ whole genome shotgun (WGS) entry which is preliminary data.</text>
</comment>
<organism evidence="1 2">
    <name type="scientific">Paramuricea clavata</name>
    <name type="common">Red gorgonian</name>
    <name type="synonym">Violescent sea-whip</name>
    <dbReference type="NCBI Taxonomy" id="317549"/>
    <lineage>
        <taxon>Eukaryota</taxon>
        <taxon>Metazoa</taxon>
        <taxon>Cnidaria</taxon>
        <taxon>Anthozoa</taxon>
        <taxon>Octocorallia</taxon>
        <taxon>Malacalcyonacea</taxon>
        <taxon>Plexauridae</taxon>
        <taxon>Paramuricea</taxon>
    </lineage>
</organism>